<keyword evidence="6 8" id="KW-0472">Membrane</keyword>
<organism evidence="10 11">
    <name type="scientific">Apiospora rasikravindrae</name>
    <dbReference type="NCBI Taxonomy" id="990691"/>
    <lineage>
        <taxon>Eukaryota</taxon>
        <taxon>Fungi</taxon>
        <taxon>Dikarya</taxon>
        <taxon>Ascomycota</taxon>
        <taxon>Pezizomycotina</taxon>
        <taxon>Sordariomycetes</taxon>
        <taxon>Xylariomycetidae</taxon>
        <taxon>Amphisphaeriales</taxon>
        <taxon>Apiosporaceae</taxon>
        <taxon>Apiospora</taxon>
    </lineage>
</organism>
<keyword evidence="11" id="KW-1185">Reference proteome</keyword>
<evidence type="ECO:0000256" key="6">
    <source>
        <dbReference type="ARBA" id="ARBA00023136"/>
    </source>
</evidence>
<evidence type="ECO:0000256" key="2">
    <source>
        <dbReference type="ARBA" id="ARBA00022692"/>
    </source>
</evidence>
<comment type="caution">
    <text evidence="10">The sequence shown here is derived from an EMBL/GenBank/DDBJ whole genome shotgun (WGS) entry which is preliminary data.</text>
</comment>
<dbReference type="InterPro" id="IPR036640">
    <property type="entry name" value="ABC1_TM_sf"/>
</dbReference>
<feature type="region of interest" description="Disordered" evidence="7">
    <location>
        <begin position="165"/>
        <end position="186"/>
    </location>
</feature>
<dbReference type="PROSITE" id="PS50929">
    <property type="entry name" value="ABC_TM1F"/>
    <property type="match status" value="1"/>
</dbReference>
<dbReference type="PANTHER" id="PTHR24223">
    <property type="entry name" value="ATP-BINDING CASSETTE SUB-FAMILY C"/>
    <property type="match status" value="1"/>
</dbReference>
<evidence type="ECO:0000259" key="9">
    <source>
        <dbReference type="PROSITE" id="PS50929"/>
    </source>
</evidence>
<protein>
    <recommendedName>
        <fullName evidence="9">ABC transmembrane type-1 domain-containing protein</fullName>
    </recommendedName>
</protein>
<accession>A0ABR1S1D9</accession>
<keyword evidence="2 8" id="KW-0812">Transmembrane</keyword>
<evidence type="ECO:0000256" key="1">
    <source>
        <dbReference type="ARBA" id="ARBA00022448"/>
    </source>
</evidence>
<keyword evidence="1" id="KW-0813">Transport</keyword>
<evidence type="ECO:0000256" key="5">
    <source>
        <dbReference type="ARBA" id="ARBA00022989"/>
    </source>
</evidence>
<dbReference type="Gene3D" id="1.20.1560.10">
    <property type="entry name" value="ABC transporter type 1, transmembrane domain"/>
    <property type="match status" value="1"/>
</dbReference>
<evidence type="ECO:0000313" key="10">
    <source>
        <dbReference type="EMBL" id="KAK8023965.1"/>
    </source>
</evidence>
<dbReference type="SUPFAM" id="SSF90123">
    <property type="entry name" value="ABC transporter transmembrane region"/>
    <property type="match status" value="1"/>
</dbReference>
<dbReference type="InterPro" id="IPR011527">
    <property type="entry name" value="ABC1_TM_dom"/>
</dbReference>
<keyword evidence="4" id="KW-0067">ATP-binding</keyword>
<dbReference type="EMBL" id="JAQQWK010000011">
    <property type="protein sequence ID" value="KAK8023965.1"/>
    <property type="molecule type" value="Genomic_DNA"/>
</dbReference>
<keyword evidence="5 8" id="KW-1133">Transmembrane helix</keyword>
<evidence type="ECO:0000256" key="3">
    <source>
        <dbReference type="ARBA" id="ARBA00022741"/>
    </source>
</evidence>
<keyword evidence="3" id="KW-0547">Nucleotide-binding</keyword>
<evidence type="ECO:0000256" key="8">
    <source>
        <dbReference type="SAM" id="Phobius"/>
    </source>
</evidence>
<feature type="domain" description="ABC transmembrane type-1" evidence="9">
    <location>
        <begin position="41"/>
        <end position="135"/>
    </location>
</feature>
<dbReference type="Proteomes" id="UP001444661">
    <property type="component" value="Unassembled WGS sequence"/>
</dbReference>
<feature type="compositionally biased region" description="Basic and acidic residues" evidence="7">
    <location>
        <begin position="171"/>
        <end position="180"/>
    </location>
</feature>
<dbReference type="Pfam" id="PF00664">
    <property type="entry name" value="ABC_membrane"/>
    <property type="match status" value="1"/>
</dbReference>
<name>A0ABR1S1D9_9PEZI</name>
<dbReference type="InterPro" id="IPR050173">
    <property type="entry name" value="ABC_transporter_C-like"/>
</dbReference>
<evidence type="ECO:0000256" key="4">
    <source>
        <dbReference type="ARBA" id="ARBA00022840"/>
    </source>
</evidence>
<gene>
    <name evidence="10" type="ORF">PG993_012031</name>
</gene>
<reference evidence="10 11" key="1">
    <citation type="submission" date="2023-01" db="EMBL/GenBank/DDBJ databases">
        <title>Analysis of 21 Apiospora genomes using comparative genomics revels a genus with tremendous synthesis potential of carbohydrate active enzymes and secondary metabolites.</title>
        <authorList>
            <person name="Sorensen T."/>
        </authorList>
    </citation>
    <scope>NUCLEOTIDE SEQUENCE [LARGE SCALE GENOMIC DNA]</scope>
    <source>
        <strain evidence="10 11">CBS 33761</strain>
    </source>
</reference>
<proteinExistence type="predicted"/>
<feature type="transmembrane region" description="Helical" evidence="8">
    <location>
        <begin position="31"/>
        <end position="54"/>
    </location>
</feature>
<sequence>MIWAPESFFKVVDTGVTTNSFSQDIILVDGAAPYVAIVYRFLLAILPLVQSFYLKTSRQLRFLNFKARNPLQTHLRQMIQGLAAIRTFGWARPSIEANHNTADASQKPVYLLYMVQRWIQLGGFLGAALIQLMPLDQELKLMVINYTILETSLAAISRMKAFDANMPSENRPSDDSDKHTTPPPSK</sequence>
<evidence type="ECO:0000313" key="11">
    <source>
        <dbReference type="Proteomes" id="UP001444661"/>
    </source>
</evidence>
<dbReference type="PANTHER" id="PTHR24223:SF345">
    <property type="entry name" value="ABC MULTIDRUG TRANSPORTER (EUROFUNG)"/>
    <property type="match status" value="1"/>
</dbReference>
<evidence type="ECO:0000256" key="7">
    <source>
        <dbReference type="SAM" id="MobiDB-lite"/>
    </source>
</evidence>